<dbReference type="InterPro" id="IPR007492">
    <property type="entry name" value="LytTR_DNA-bd_dom"/>
</dbReference>
<dbReference type="GO" id="GO:0000156">
    <property type="term" value="F:phosphorelay response regulator activity"/>
    <property type="evidence" value="ECO:0007669"/>
    <property type="project" value="InterPro"/>
</dbReference>
<dbReference type="PANTHER" id="PTHR37299:SF1">
    <property type="entry name" value="STAGE 0 SPORULATION PROTEIN A HOMOLOG"/>
    <property type="match status" value="1"/>
</dbReference>
<feature type="modified residue" description="4-aspartylphosphate" evidence="3">
    <location>
        <position position="56"/>
    </location>
</feature>
<proteinExistence type="predicted"/>
<keyword evidence="3" id="KW-0597">Phosphoprotein</keyword>
<dbReference type="SMART" id="SM00448">
    <property type="entry name" value="REC"/>
    <property type="match status" value="1"/>
</dbReference>
<keyword evidence="7" id="KW-1185">Reference proteome</keyword>
<dbReference type="InterPro" id="IPR001789">
    <property type="entry name" value="Sig_transdc_resp-reg_receiver"/>
</dbReference>
<feature type="domain" description="Response regulatory" evidence="4">
    <location>
        <begin position="2"/>
        <end position="119"/>
    </location>
</feature>
<evidence type="ECO:0000313" key="7">
    <source>
        <dbReference type="Proteomes" id="UP000294919"/>
    </source>
</evidence>
<evidence type="ECO:0000256" key="3">
    <source>
        <dbReference type="PROSITE-ProRule" id="PRU00169"/>
    </source>
</evidence>
<comment type="caution">
    <text evidence="6">The sequence shown here is derived from an EMBL/GenBank/DDBJ whole genome shotgun (WGS) entry which is preliminary data.</text>
</comment>
<organism evidence="6 7">
    <name type="scientific">Marinisporobacter balticus</name>
    <dbReference type="NCBI Taxonomy" id="2018667"/>
    <lineage>
        <taxon>Bacteria</taxon>
        <taxon>Bacillati</taxon>
        <taxon>Bacillota</taxon>
        <taxon>Clostridia</taxon>
        <taxon>Peptostreptococcales</taxon>
        <taxon>Thermotaleaceae</taxon>
        <taxon>Marinisporobacter</taxon>
    </lineage>
</organism>
<dbReference type="EMBL" id="SLWV01000019">
    <property type="protein sequence ID" value="TCO72189.1"/>
    <property type="molecule type" value="Genomic_DNA"/>
</dbReference>
<dbReference type="AlphaFoldDB" id="A0A4R2KN34"/>
<dbReference type="GO" id="GO:0003677">
    <property type="term" value="F:DNA binding"/>
    <property type="evidence" value="ECO:0007669"/>
    <property type="project" value="InterPro"/>
</dbReference>
<dbReference type="RefSeq" id="WP_132246362.1">
    <property type="nucleotide sequence ID" value="NZ_SLWV01000019.1"/>
</dbReference>
<dbReference type="Pfam" id="PF04397">
    <property type="entry name" value="LytTR"/>
    <property type="match status" value="1"/>
</dbReference>
<dbReference type="Gene3D" id="2.40.50.1020">
    <property type="entry name" value="LytTr DNA-binding domain"/>
    <property type="match status" value="1"/>
</dbReference>
<dbReference type="PANTHER" id="PTHR37299">
    <property type="entry name" value="TRANSCRIPTIONAL REGULATOR-RELATED"/>
    <property type="match status" value="1"/>
</dbReference>
<gene>
    <name evidence="6" type="ORF">EV214_11953</name>
</gene>
<evidence type="ECO:0000313" key="6">
    <source>
        <dbReference type="EMBL" id="TCO72189.1"/>
    </source>
</evidence>
<accession>A0A4R2KN34</accession>
<dbReference type="Proteomes" id="UP000294919">
    <property type="component" value="Unassembled WGS sequence"/>
</dbReference>
<feature type="domain" description="HTH LytTR-type" evidence="5">
    <location>
        <begin position="128"/>
        <end position="235"/>
    </location>
</feature>
<evidence type="ECO:0000259" key="5">
    <source>
        <dbReference type="PROSITE" id="PS50930"/>
    </source>
</evidence>
<evidence type="ECO:0000256" key="1">
    <source>
        <dbReference type="ARBA" id="ARBA00018672"/>
    </source>
</evidence>
<dbReference type="OrthoDB" id="9802383at2"/>
<dbReference type="SUPFAM" id="SSF52172">
    <property type="entry name" value="CheY-like"/>
    <property type="match status" value="1"/>
</dbReference>
<reference evidence="6 7" key="1">
    <citation type="submission" date="2019-03" db="EMBL/GenBank/DDBJ databases">
        <title>Genomic Encyclopedia of Type Strains, Phase IV (KMG-IV): sequencing the most valuable type-strain genomes for metagenomic binning, comparative biology and taxonomic classification.</title>
        <authorList>
            <person name="Goeker M."/>
        </authorList>
    </citation>
    <scope>NUCLEOTIDE SEQUENCE [LARGE SCALE GENOMIC DNA]</scope>
    <source>
        <strain evidence="6 7">DSM 102940</strain>
    </source>
</reference>
<dbReference type="InterPro" id="IPR046947">
    <property type="entry name" value="LytR-like"/>
</dbReference>
<dbReference type="PROSITE" id="PS50930">
    <property type="entry name" value="HTH_LYTTR"/>
    <property type="match status" value="1"/>
</dbReference>
<dbReference type="Gene3D" id="3.40.50.2300">
    <property type="match status" value="1"/>
</dbReference>
<protein>
    <recommendedName>
        <fullName evidence="1">Stage 0 sporulation protein A homolog</fullName>
    </recommendedName>
</protein>
<sequence>MKIAVCDDEIIFQRQLMAFLNDYYKSLDVVIETFSSGEELLQEYRSGQFYDLLFLDIELGGLDGIATAQKIREYDSKGMVVFLTSHTEFAMEGYEVSAIRFLSKPIMETKLLETLREINNRIQQRKKLILHINSEDIVIDLENIIYMESMRNDVYLYVMMGNRKEERLEEIKVRKRITELDEELNENQFYRCHRSYIINLDYVISYNKNKVKMKMDKMIPVSRGKEKELRDKIICNIRKRGI</sequence>
<dbReference type="PROSITE" id="PS50110">
    <property type="entry name" value="RESPONSE_REGULATORY"/>
    <property type="match status" value="1"/>
</dbReference>
<dbReference type="Pfam" id="PF00072">
    <property type="entry name" value="Response_reg"/>
    <property type="match status" value="1"/>
</dbReference>
<dbReference type="SMART" id="SM00850">
    <property type="entry name" value="LytTR"/>
    <property type="match status" value="1"/>
</dbReference>
<evidence type="ECO:0000259" key="4">
    <source>
        <dbReference type="PROSITE" id="PS50110"/>
    </source>
</evidence>
<evidence type="ECO:0000256" key="2">
    <source>
        <dbReference type="ARBA" id="ARBA00024867"/>
    </source>
</evidence>
<comment type="function">
    <text evidence="2">May play the central regulatory role in sporulation. It may be an element of the effector pathway responsible for the activation of sporulation genes in response to nutritional stress. Spo0A may act in concert with spo0H (a sigma factor) to control the expression of some genes that are critical to the sporulation process.</text>
</comment>
<name>A0A4R2KN34_9FIRM</name>
<dbReference type="InterPro" id="IPR011006">
    <property type="entry name" value="CheY-like_superfamily"/>
</dbReference>